<proteinExistence type="predicted"/>
<dbReference type="InterPro" id="IPR006657">
    <property type="entry name" value="MoPterin_dinucl-bd_dom"/>
</dbReference>
<feature type="domain" description="Molybdopterin dinucleotide-binding" evidence="1">
    <location>
        <begin position="149"/>
        <end position="258"/>
    </location>
</feature>
<gene>
    <name evidence="2" type="ordered locus">RHE_PF00552</name>
</gene>
<dbReference type="EMBL" id="CP000138">
    <property type="protein sequence ID" value="ABC94440.1"/>
    <property type="molecule type" value="Genomic_DNA"/>
</dbReference>
<organism evidence="2 3">
    <name type="scientific">Rhizobium etli (strain ATCC 51251 / DSM 11541 / JCM 21823 / NBRC 15573 / CFN 42)</name>
    <dbReference type="NCBI Taxonomy" id="347834"/>
    <lineage>
        <taxon>Bacteria</taxon>
        <taxon>Pseudomonadati</taxon>
        <taxon>Pseudomonadota</taxon>
        <taxon>Alphaproteobacteria</taxon>
        <taxon>Hyphomicrobiales</taxon>
        <taxon>Rhizobiaceae</taxon>
        <taxon>Rhizobium/Agrobacterium group</taxon>
        <taxon>Rhizobium</taxon>
    </lineage>
</organism>
<evidence type="ECO:0000313" key="3">
    <source>
        <dbReference type="Proteomes" id="UP000001936"/>
    </source>
</evidence>
<dbReference type="PANTHER" id="PTHR43105">
    <property type="entry name" value="RESPIRATORY NITRATE REDUCTASE"/>
    <property type="match status" value="1"/>
</dbReference>
<dbReference type="GO" id="GO:0016020">
    <property type="term" value="C:membrane"/>
    <property type="evidence" value="ECO:0007669"/>
    <property type="project" value="TreeGrafter"/>
</dbReference>
<protein>
    <submittedName>
        <fullName evidence="2">Formate dehydrogenase oxidoreductase protein</fullName>
    </submittedName>
</protein>
<dbReference type="InterPro" id="IPR009010">
    <property type="entry name" value="Asp_de-COase-like_dom_sf"/>
</dbReference>
<dbReference type="InterPro" id="IPR037951">
    <property type="entry name" value="MopB_CT_YdeP"/>
</dbReference>
<evidence type="ECO:0000313" key="2">
    <source>
        <dbReference type="EMBL" id="ABC94440.1"/>
    </source>
</evidence>
<dbReference type="HOGENOM" id="CLU_1045350_0_0_5"/>
<dbReference type="Proteomes" id="UP000001936">
    <property type="component" value="Plasmid p42f"/>
</dbReference>
<keyword evidence="2" id="KW-0614">Plasmid</keyword>
<sequence>MSSSRATIQTLPGPLSPAGGCRSSGSARIYHLLDAANKAVFLASGRISRPAHLHPRLRPICRKRSRQKHLFALKTVLDENTDSIPKYRFRQQHGGQRLLCYGQDCDNENRTRGNVAASFRRWNTENGKANFLVSAGLDEDPLLDNPDALVLTTIRSHDQYNTTIYGLDDRYRGVFGRRDVIFMNRGDLARRGLKDGDRIDIRGLAGQDETERVVRGFTAVAYDIPSGSVAGYYPEMNVVVALDHYDHLSGTPSYKGVPITVAAAEM</sequence>
<accession>Q2JY96</accession>
<geneLocation type="plasmid" evidence="2 3">
    <name>p42f</name>
</geneLocation>
<dbReference type="GO" id="GO:0016491">
    <property type="term" value="F:oxidoreductase activity"/>
    <property type="evidence" value="ECO:0007669"/>
    <property type="project" value="InterPro"/>
</dbReference>
<dbReference type="AlphaFoldDB" id="Q2JY96"/>
<dbReference type="InterPro" id="IPR050123">
    <property type="entry name" value="Prok_molybdopt-oxidoreductase"/>
</dbReference>
<reference evidence="2 3" key="1">
    <citation type="journal article" date="2006" name="Proc. Natl. Acad. Sci. U.S.A.">
        <title>The partitioned Rhizobium etli genome: genetic and metabolic redundancy in seven interacting replicons.</title>
        <authorList>
            <person name="Gonzalez V."/>
            <person name="Santamaria R.I."/>
            <person name="Bustos P."/>
            <person name="Hernandez-Gonzalez I."/>
            <person name="Medrano-Soto A."/>
            <person name="Moreno-Hagelsieb G."/>
            <person name="Janga S.C."/>
            <person name="Ramirez M.A."/>
            <person name="Jimenez-Jacinto V."/>
            <person name="Collado-Vides J."/>
            <person name="Davila G."/>
        </authorList>
    </citation>
    <scope>NUCLEOTIDE SEQUENCE [LARGE SCALE GENOMIC DNA]</scope>
    <source>
        <strain evidence="3">ATCC 51251 / DSM 11541 / JCM 21823 / NBRC 15573 / CFN 42</strain>
    </source>
</reference>
<dbReference type="SUPFAM" id="SSF50692">
    <property type="entry name" value="ADC-like"/>
    <property type="match status" value="1"/>
</dbReference>
<keyword evidence="3" id="KW-1185">Reference proteome</keyword>
<dbReference type="OrthoDB" id="5287431at2"/>
<dbReference type="GO" id="GO:0043546">
    <property type="term" value="F:molybdopterin cofactor binding"/>
    <property type="evidence" value="ECO:0007669"/>
    <property type="project" value="InterPro"/>
</dbReference>
<dbReference type="Pfam" id="PF01568">
    <property type="entry name" value="Molydop_binding"/>
    <property type="match status" value="1"/>
</dbReference>
<dbReference type="GO" id="GO:0045333">
    <property type="term" value="P:cellular respiration"/>
    <property type="evidence" value="ECO:0007669"/>
    <property type="project" value="UniProtKB-ARBA"/>
</dbReference>
<evidence type="ECO:0000259" key="1">
    <source>
        <dbReference type="Pfam" id="PF01568"/>
    </source>
</evidence>
<dbReference type="PANTHER" id="PTHR43105:SF4">
    <property type="entry name" value="PROTEIN YDEP"/>
    <property type="match status" value="1"/>
</dbReference>
<dbReference type="GO" id="GO:1990204">
    <property type="term" value="C:oxidoreductase complex"/>
    <property type="evidence" value="ECO:0007669"/>
    <property type="project" value="UniProtKB-ARBA"/>
</dbReference>
<name>Q2JY96_RHIEC</name>
<dbReference type="Gene3D" id="2.40.40.20">
    <property type="match status" value="1"/>
</dbReference>
<dbReference type="CDD" id="cd02787">
    <property type="entry name" value="MopB_CT_ydeP"/>
    <property type="match status" value="1"/>
</dbReference>
<dbReference type="KEGG" id="ret:RHE_PF00552"/>